<evidence type="ECO:0008006" key="3">
    <source>
        <dbReference type="Google" id="ProtNLM"/>
    </source>
</evidence>
<evidence type="ECO:0000313" key="2">
    <source>
        <dbReference type="Proteomes" id="UP000007799"/>
    </source>
</evidence>
<dbReference type="Gene3D" id="3.40.50.1100">
    <property type="match status" value="1"/>
</dbReference>
<protein>
    <recommendedName>
        <fullName evidence="3">Tryptophan synthase beta chain-like PALP domain-containing protein</fullName>
    </recommendedName>
</protein>
<gene>
    <name evidence="1" type="ORF">PTSG_12106</name>
</gene>
<dbReference type="OrthoDB" id="7773036at2759"/>
<accession>F2U7F4</accession>
<proteinExistence type="predicted"/>
<dbReference type="InterPro" id="IPR036052">
    <property type="entry name" value="TrpB-like_PALP_sf"/>
</dbReference>
<organism evidence="2">
    <name type="scientific">Salpingoeca rosetta (strain ATCC 50818 / BSB-021)</name>
    <dbReference type="NCBI Taxonomy" id="946362"/>
    <lineage>
        <taxon>Eukaryota</taxon>
        <taxon>Choanoflagellata</taxon>
        <taxon>Craspedida</taxon>
        <taxon>Salpingoecidae</taxon>
        <taxon>Salpingoeca</taxon>
    </lineage>
</organism>
<dbReference type="KEGG" id="sre:PTSG_12106"/>
<name>F2U7F4_SALR5</name>
<dbReference type="AlphaFoldDB" id="F2U7F4"/>
<evidence type="ECO:0000313" key="1">
    <source>
        <dbReference type="EMBL" id="EGD83371.1"/>
    </source>
</evidence>
<dbReference type="GeneID" id="16075454"/>
<dbReference type="InParanoid" id="F2U7F4"/>
<dbReference type="Proteomes" id="UP000007799">
    <property type="component" value="Unassembled WGS sequence"/>
</dbReference>
<reference evidence="1" key="1">
    <citation type="submission" date="2009-08" db="EMBL/GenBank/DDBJ databases">
        <title>Annotation of Salpingoeca rosetta.</title>
        <authorList>
            <consortium name="The Broad Institute Genome Sequencing Platform"/>
            <person name="Russ C."/>
            <person name="Cuomo C."/>
            <person name="Burger G."/>
            <person name="Gray M.W."/>
            <person name="Holland P.W.H."/>
            <person name="King N."/>
            <person name="Lang F.B.F."/>
            <person name="Roger A.J."/>
            <person name="Ruiz-Trillo I."/>
            <person name="Young S.K."/>
            <person name="Zeng Q."/>
            <person name="Gargeya S."/>
            <person name="Alvarado L."/>
            <person name="Berlin A."/>
            <person name="Chapman S.B."/>
            <person name="Chen Z."/>
            <person name="Freedman E."/>
            <person name="Gellesch M."/>
            <person name="Goldberg J."/>
            <person name="Griggs A."/>
            <person name="Gujja S."/>
            <person name="Heilman E."/>
            <person name="Heiman D."/>
            <person name="Howarth C."/>
            <person name="Mehta T."/>
            <person name="Neiman D."/>
            <person name="Pearson M."/>
            <person name="Roberts A."/>
            <person name="Saif S."/>
            <person name="Shea T."/>
            <person name="Shenoy N."/>
            <person name="Sisk P."/>
            <person name="Stolte C."/>
            <person name="Sykes S."/>
            <person name="White J."/>
            <person name="Yandava C."/>
            <person name="Haas B."/>
            <person name="Nusbaum C."/>
            <person name="Birren B."/>
        </authorList>
    </citation>
    <scope>NUCLEOTIDE SEQUENCE [LARGE SCALE GENOMIC DNA]</scope>
    <source>
        <strain evidence="1">ATCC 50818</strain>
    </source>
</reference>
<dbReference type="EMBL" id="GL832963">
    <property type="protein sequence ID" value="EGD83371.1"/>
    <property type="molecule type" value="Genomic_DNA"/>
</dbReference>
<keyword evidence="2" id="KW-1185">Reference proteome</keyword>
<sequence>MLQVGVSAIAQIARLLVEPACAAAISPLYFPAVAKDAGVDVQELNGPVVAIVCGGSGVTFKQIQDWRKQVGLAPL</sequence>
<dbReference type="RefSeq" id="XP_004994875.1">
    <property type="nucleotide sequence ID" value="XM_004994818.1"/>
</dbReference>